<gene>
    <name evidence="1" type="ORF">glt_00850</name>
</gene>
<reference evidence="1 2" key="1">
    <citation type="submission" date="2012-10" db="EMBL/GenBank/DDBJ databases">
        <title>Complete genome sequence of Moumouvirus goulette.</title>
        <authorList>
            <person name="Fournous G."/>
            <person name="Bougalmi M."/>
            <person name="Colson P."/>
        </authorList>
    </citation>
    <scope>NUCLEOTIDE SEQUENCE [LARGE SCALE GENOMIC DNA]</scope>
</reference>
<sequence length="244" mass="28944">MNINCYTSDNFLSKVDRISPSGKYKLTIETYKTKPGCWNYTRGIIYKIESGEVIQTIDRNYSSFAFNFFNRNGEEWLFCGKTYYSQCFINLETGELYDNSSECKPDSLCWVNVQSNPTGTILIVECCIWGGGYFITFFDFTNPENGWKEIEFEEDENYCLHDGDKCNTKWINDTQFEYIYYDEWSNYFQKFIGDLTGEEYDRSVNMPNDIVDKFYYRIVLEVSDKIQYVIKESCPEHKQEFNLK</sequence>
<dbReference type="Proteomes" id="UP000241071">
    <property type="component" value="Segment"/>
</dbReference>
<dbReference type="EMBL" id="KC008572">
    <property type="protein sequence ID" value="AGF85655.1"/>
    <property type="molecule type" value="Genomic_DNA"/>
</dbReference>
<organism evidence="1 2">
    <name type="scientific">Moumouvirus goulette</name>
    <dbReference type="NCBI Taxonomy" id="1247379"/>
    <lineage>
        <taxon>Viruses</taxon>
        <taxon>Varidnaviria</taxon>
        <taxon>Bamfordvirae</taxon>
        <taxon>Nucleocytoviricota</taxon>
        <taxon>Megaviricetes</taxon>
        <taxon>Imitervirales</taxon>
        <taxon>Mimiviridae</taxon>
        <taxon>Megamimivirinae</taxon>
        <taxon>Moumouvirus</taxon>
        <taxon>Moumouvirus goulettemassiliense</taxon>
    </lineage>
</organism>
<accession>M1NNL5</accession>
<name>M1NNL5_9VIRU</name>
<evidence type="ECO:0000313" key="1">
    <source>
        <dbReference type="EMBL" id="AGF85655.1"/>
    </source>
</evidence>
<proteinExistence type="predicted"/>
<keyword evidence="2" id="KW-1185">Reference proteome</keyword>
<evidence type="ECO:0000313" key="2">
    <source>
        <dbReference type="Proteomes" id="UP000241071"/>
    </source>
</evidence>
<protein>
    <submittedName>
        <fullName evidence="1">Uncharacterized protein</fullName>
    </submittedName>
</protein>